<evidence type="ECO:0000313" key="1">
    <source>
        <dbReference type="EMBL" id="RDI75730.1"/>
    </source>
</evidence>
<reference evidence="1 2" key="1">
    <citation type="submission" date="2018-07" db="EMBL/GenBank/DDBJ databases">
        <title>High-quality-draft genome sequence of Gaiella occulta.</title>
        <authorList>
            <person name="Severino R."/>
            <person name="Froufe H.J.C."/>
            <person name="Rainey F.A."/>
            <person name="Barroso C."/>
            <person name="Albuquerque L."/>
            <person name="Lobo-Da-Cunha A."/>
            <person name="Da Costa M.S."/>
            <person name="Egas C."/>
        </authorList>
    </citation>
    <scope>NUCLEOTIDE SEQUENCE [LARGE SCALE GENOMIC DNA]</scope>
    <source>
        <strain evidence="1 2">F2-233</strain>
    </source>
</reference>
<proteinExistence type="predicted"/>
<evidence type="ECO:0000313" key="2">
    <source>
        <dbReference type="Proteomes" id="UP000254134"/>
    </source>
</evidence>
<dbReference type="EMBL" id="QQZY01000001">
    <property type="protein sequence ID" value="RDI75730.1"/>
    <property type="molecule type" value="Genomic_DNA"/>
</dbReference>
<accession>A0A7M2Z0B9</accession>
<name>A0A7M2Z0B9_9ACTN</name>
<reference evidence="2" key="2">
    <citation type="journal article" date="2019" name="MicrobiologyOpen">
        <title>High-quality draft genome sequence of Gaiella occulta isolated from a 150 meter deep mineral water borehole and comparison with the genome sequences of other deep-branching lineages of the phylum Actinobacteria.</title>
        <authorList>
            <person name="Severino R."/>
            <person name="Froufe H.J.C."/>
            <person name="Barroso C."/>
            <person name="Albuquerque L."/>
            <person name="Lobo-da-Cunha A."/>
            <person name="da Costa M.S."/>
            <person name="Egas C."/>
        </authorList>
    </citation>
    <scope>NUCLEOTIDE SEQUENCE [LARGE SCALE GENOMIC DNA]</scope>
    <source>
        <strain evidence="2">F2-233</strain>
    </source>
</reference>
<keyword evidence="2" id="KW-1185">Reference proteome</keyword>
<sequence length="33" mass="3613">MRPFERPATEPIRVFPAPIVAGRVVADIPILPS</sequence>
<dbReference type="AlphaFoldDB" id="A0A7M2Z0B9"/>
<comment type="caution">
    <text evidence="1">The sequence shown here is derived from an EMBL/GenBank/DDBJ whole genome shotgun (WGS) entry which is preliminary data.</text>
</comment>
<gene>
    <name evidence="1" type="ORF">Gocc_0149</name>
</gene>
<dbReference type="Proteomes" id="UP000254134">
    <property type="component" value="Unassembled WGS sequence"/>
</dbReference>
<protein>
    <submittedName>
        <fullName evidence="1">Uncharacterized protein</fullName>
    </submittedName>
</protein>
<organism evidence="1 2">
    <name type="scientific">Gaiella occulta</name>
    <dbReference type="NCBI Taxonomy" id="1002870"/>
    <lineage>
        <taxon>Bacteria</taxon>
        <taxon>Bacillati</taxon>
        <taxon>Actinomycetota</taxon>
        <taxon>Thermoleophilia</taxon>
        <taxon>Gaiellales</taxon>
        <taxon>Gaiellaceae</taxon>
        <taxon>Gaiella</taxon>
    </lineage>
</organism>